<organism evidence="2 3">
    <name type="scientific">Hyunsoonleella jejuensis</name>
    <dbReference type="NCBI Taxonomy" id="419940"/>
    <lineage>
        <taxon>Bacteria</taxon>
        <taxon>Pseudomonadati</taxon>
        <taxon>Bacteroidota</taxon>
        <taxon>Flavobacteriia</taxon>
        <taxon>Flavobacteriales</taxon>
        <taxon>Flavobacteriaceae</taxon>
    </lineage>
</organism>
<dbReference type="RefSeq" id="WP_092579863.1">
    <property type="nucleotide sequence ID" value="NZ_FOFN01000003.1"/>
</dbReference>
<dbReference type="GO" id="GO:0003700">
    <property type="term" value="F:DNA-binding transcription factor activity"/>
    <property type="evidence" value="ECO:0007669"/>
    <property type="project" value="InterPro"/>
</dbReference>
<dbReference type="InterPro" id="IPR039422">
    <property type="entry name" value="MarR/SlyA-like"/>
</dbReference>
<dbReference type="InterPro" id="IPR036388">
    <property type="entry name" value="WH-like_DNA-bd_sf"/>
</dbReference>
<accession>A0A1H9J6X6</accession>
<dbReference type="Proteomes" id="UP000198999">
    <property type="component" value="Unassembled WGS sequence"/>
</dbReference>
<dbReference type="InterPro" id="IPR036390">
    <property type="entry name" value="WH_DNA-bd_sf"/>
</dbReference>
<dbReference type="PROSITE" id="PS50995">
    <property type="entry name" value="HTH_MARR_2"/>
    <property type="match status" value="1"/>
</dbReference>
<evidence type="ECO:0000259" key="1">
    <source>
        <dbReference type="PROSITE" id="PS50995"/>
    </source>
</evidence>
<dbReference type="EMBL" id="FOFN01000003">
    <property type="protein sequence ID" value="SEQ82489.1"/>
    <property type="molecule type" value="Genomic_DNA"/>
</dbReference>
<dbReference type="InterPro" id="IPR000835">
    <property type="entry name" value="HTH_MarR-typ"/>
</dbReference>
<evidence type="ECO:0000313" key="2">
    <source>
        <dbReference type="EMBL" id="SEQ82489.1"/>
    </source>
</evidence>
<protein>
    <submittedName>
        <fullName evidence="2">Transcriptional regulator, MarR family</fullName>
    </submittedName>
</protein>
<dbReference type="PANTHER" id="PTHR33164:SF101">
    <property type="entry name" value="TRANSCRIPTIONAL REPRESSOR MPRA"/>
    <property type="match status" value="1"/>
</dbReference>
<dbReference type="SMART" id="SM00347">
    <property type="entry name" value="HTH_MARR"/>
    <property type="match status" value="1"/>
</dbReference>
<gene>
    <name evidence="2" type="ORF">SAMN05421824_2413</name>
</gene>
<proteinExistence type="predicted"/>
<dbReference type="OrthoDB" id="763883at2"/>
<dbReference type="Pfam" id="PF01047">
    <property type="entry name" value="MarR"/>
    <property type="match status" value="1"/>
</dbReference>
<dbReference type="SUPFAM" id="SSF46785">
    <property type="entry name" value="Winged helix' DNA-binding domain"/>
    <property type="match status" value="1"/>
</dbReference>
<reference evidence="2 3" key="1">
    <citation type="submission" date="2016-10" db="EMBL/GenBank/DDBJ databases">
        <authorList>
            <person name="de Groot N.N."/>
        </authorList>
    </citation>
    <scope>NUCLEOTIDE SEQUENCE [LARGE SCALE GENOMIC DNA]</scope>
    <source>
        <strain evidence="2 3">DSM 21035</strain>
    </source>
</reference>
<evidence type="ECO:0000313" key="3">
    <source>
        <dbReference type="Proteomes" id="UP000198999"/>
    </source>
</evidence>
<name>A0A1H9J6X6_9FLAO</name>
<dbReference type="GO" id="GO:0006950">
    <property type="term" value="P:response to stress"/>
    <property type="evidence" value="ECO:0007669"/>
    <property type="project" value="TreeGrafter"/>
</dbReference>
<keyword evidence="3" id="KW-1185">Reference proteome</keyword>
<dbReference type="PANTHER" id="PTHR33164">
    <property type="entry name" value="TRANSCRIPTIONAL REGULATOR, MARR FAMILY"/>
    <property type="match status" value="1"/>
</dbReference>
<dbReference type="PRINTS" id="PR00598">
    <property type="entry name" value="HTHMARR"/>
</dbReference>
<feature type="domain" description="HTH marR-type" evidence="1">
    <location>
        <begin position="1"/>
        <end position="150"/>
    </location>
</feature>
<sequence length="153" mass="17420">MRIEDILKLNADVPLSKSVVVNILYTSGLIHSELNRVLKAYDISLQQFNVLRILRGRKGKPASLSMVQDRMITKMSNTTRLVDKLIKKRLVEKQLNTTNKRKIDISITAEGLSFLKKIDTLIDSKEVDMVNSLTNEETTELIRLLGKLRLIAD</sequence>
<dbReference type="AlphaFoldDB" id="A0A1H9J6X6"/>
<dbReference type="STRING" id="419940.SAMN05421824_2413"/>
<dbReference type="Gene3D" id="1.10.10.10">
    <property type="entry name" value="Winged helix-like DNA-binding domain superfamily/Winged helix DNA-binding domain"/>
    <property type="match status" value="1"/>
</dbReference>